<organism evidence="1 2">
    <name type="scientific">Caerostris extrusa</name>
    <name type="common">Bark spider</name>
    <name type="synonym">Caerostris bankana</name>
    <dbReference type="NCBI Taxonomy" id="172846"/>
    <lineage>
        <taxon>Eukaryota</taxon>
        <taxon>Metazoa</taxon>
        <taxon>Ecdysozoa</taxon>
        <taxon>Arthropoda</taxon>
        <taxon>Chelicerata</taxon>
        <taxon>Arachnida</taxon>
        <taxon>Araneae</taxon>
        <taxon>Araneomorphae</taxon>
        <taxon>Entelegynae</taxon>
        <taxon>Araneoidea</taxon>
        <taxon>Araneidae</taxon>
        <taxon>Caerostris</taxon>
    </lineage>
</organism>
<evidence type="ECO:0000313" key="2">
    <source>
        <dbReference type="Proteomes" id="UP001054945"/>
    </source>
</evidence>
<comment type="caution">
    <text evidence="1">The sequence shown here is derived from an EMBL/GenBank/DDBJ whole genome shotgun (WGS) entry which is preliminary data.</text>
</comment>
<gene>
    <name evidence="1" type="ORF">CEXT_478251</name>
</gene>
<dbReference type="EMBL" id="BPLR01010810">
    <property type="protein sequence ID" value="GIY42170.1"/>
    <property type="molecule type" value="Genomic_DNA"/>
</dbReference>
<accession>A0AAV4TBK8</accession>
<dbReference type="AlphaFoldDB" id="A0AAV4TBK8"/>
<keyword evidence="2" id="KW-1185">Reference proteome</keyword>
<name>A0AAV4TBK8_CAEEX</name>
<dbReference type="Proteomes" id="UP001054945">
    <property type="component" value="Unassembled WGS sequence"/>
</dbReference>
<reference evidence="1 2" key="1">
    <citation type="submission" date="2021-06" db="EMBL/GenBank/DDBJ databases">
        <title>Caerostris extrusa draft genome.</title>
        <authorList>
            <person name="Kono N."/>
            <person name="Arakawa K."/>
        </authorList>
    </citation>
    <scope>NUCLEOTIDE SEQUENCE [LARGE SCALE GENOMIC DNA]</scope>
</reference>
<evidence type="ECO:0008006" key="3">
    <source>
        <dbReference type="Google" id="ProtNLM"/>
    </source>
</evidence>
<proteinExistence type="predicted"/>
<evidence type="ECO:0000313" key="1">
    <source>
        <dbReference type="EMBL" id="GIY42170.1"/>
    </source>
</evidence>
<protein>
    <recommendedName>
        <fullName evidence="3">Secreted protein</fullName>
    </recommendedName>
</protein>
<sequence length="80" mass="8714">MCLLVALPGGVRVLLLELELELPEELPVLLLVGLLVFVERGRGLEAPVHYEGVVQNGETCSRTRAAHTPANDKEKDILSI</sequence>